<dbReference type="Proteomes" id="UP000237717">
    <property type="component" value="Chromosome II"/>
</dbReference>
<dbReference type="InterPro" id="IPR001633">
    <property type="entry name" value="EAL_dom"/>
</dbReference>
<dbReference type="PROSITE" id="PS51257">
    <property type="entry name" value="PROKAR_LIPOPROTEIN"/>
    <property type="match status" value="1"/>
</dbReference>
<dbReference type="PANTHER" id="PTHR33121:SF79">
    <property type="entry name" value="CYCLIC DI-GMP PHOSPHODIESTERASE PDED-RELATED"/>
    <property type="match status" value="1"/>
</dbReference>
<dbReference type="PANTHER" id="PTHR33121">
    <property type="entry name" value="CYCLIC DI-GMP PHOSPHODIESTERASE PDEF"/>
    <property type="match status" value="1"/>
</dbReference>
<sequence>MDALKIDKSFVDTTGRKSATSTVTLHIAGMACELGLFTVAEGIETEEQAAHLREHGVDFAQGWLFSRARPAPETLSLGSFTSPCCLFFERFFWSRS</sequence>
<reference evidence="2 3" key="1">
    <citation type="submission" date="2018-02" db="EMBL/GenBank/DDBJ databases">
        <title>Complete genome sequence of Agrobacterium tumefaciens 1D1609.</title>
        <authorList>
            <person name="Cho S.-T."/>
            <person name="Haryono M."/>
            <person name="Chang H.-H."/>
            <person name="Santos M.N."/>
            <person name="Lai E.-M."/>
            <person name="Kuo C.-H."/>
        </authorList>
    </citation>
    <scope>NUCLEOTIDE SEQUENCE [LARGE SCALE GENOMIC DNA]</scope>
    <source>
        <strain evidence="2 3">1D1609</strain>
    </source>
</reference>
<dbReference type="CDD" id="cd01948">
    <property type="entry name" value="EAL"/>
    <property type="match status" value="1"/>
</dbReference>
<name>A0A2L2LJB3_AGRTU</name>
<evidence type="ECO:0000259" key="1">
    <source>
        <dbReference type="PROSITE" id="PS50883"/>
    </source>
</evidence>
<dbReference type="EMBL" id="CP026925">
    <property type="protein sequence ID" value="AVH44435.1"/>
    <property type="molecule type" value="Genomic_DNA"/>
</dbReference>
<dbReference type="Pfam" id="PF00563">
    <property type="entry name" value="EAL"/>
    <property type="match status" value="1"/>
</dbReference>
<dbReference type="AlphaFoldDB" id="A0A2L2LJB3"/>
<protein>
    <recommendedName>
        <fullName evidence="1">EAL domain-containing protein</fullName>
    </recommendedName>
</protein>
<dbReference type="GO" id="GO:0071111">
    <property type="term" value="F:cyclic-guanylate-specific phosphodiesterase activity"/>
    <property type="evidence" value="ECO:0007669"/>
    <property type="project" value="InterPro"/>
</dbReference>
<dbReference type="PROSITE" id="PS50883">
    <property type="entry name" value="EAL"/>
    <property type="match status" value="1"/>
</dbReference>
<dbReference type="Gene3D" id="3.20.20.450">
    <property type="entry name" value="EAL domain"/>
    <property type="match status" value="1"/>
</dbReference>
<evidence type="ECO:0000313" key="3">
    <source>
        <dbReference type="Proteomes" id="UP000237717"/>
    </source>
</evidence>
<dbReference type="SUPFAM" id="SSF141868">
    <property type="entry name" value="EAL domain-like"/>
    <property type="match status" value="1"/>
</dbReference>
<accession>A0A2L2LJB3</accession>
<dbReference type="InterPro" id="IPR035919">
    <property type="entry name" value="EAL_sf"/>
</dbReference>
<evidence type="ECO:0000313" key="2">
    <source>
        <dbReference type="EMBL" id="AVH44435.1"/>
    </source>
</evidence>
<organism evidence="2 3">
    <name type="scientific">Agrobacterium tumefaciens</name>
    <dbReference type="NCBI Taxonomy" id="358"/>
    <lineage>
        <taxon>Bacteria</taxon>
        <taxon>Pseudomonadati</taxon>
        <taxon>Pseudomonadota</taxon>
        <taxon>Alphaproteobacteria</taxon>
        <taxon>Hyphomicrobiales</taxon>
        <taxon>Rhizobiaceae</taxon>
        <taxon>Rhizobium/Agrobacterium group</taxon>
        <taxon>Agrobacterium</taxon>
        <taxon>Agrobacterium tumefaciens complex</taxon>
    </lineage>
</organism>
<dbReference type="InterPro" id="IPR050706">
    <property type="entry name" value="Cyclic-di-GMP_PDE-like"/>
</dbReference>
<gene>
    <name evidence="2" type="ORF">At1D1609_43940</name>
</gene>
<proteinExistence type="predicted"/>
<feature type="domain" description="EAL" evidence="1">
    <location>
        <begin position="1"/>
        <end position="82"/>
    </location>
</feature>